<name>A0AAE0LMN9_9PEZI</name>
<evidence type="ECO:0000313" key="1">
    <source>
        <dbReference type="EMBL" id="KAK3291046.1"/>
    </source>
</evidence>
<protein>
    <submittedName>
        <fullName evidence="1">Uncharacterized protein</fullName>
    </submittedName>
</protein>
<evidence type="ECO:0000313" key="2">
    <source>
        <dbReference type="Proteomes" id="UP001278766"/>
    </source>
</evidence>
<reference evidence="1" key="1">
    <citation type="journal article" date="2023" name="Mol. Phylogenet. Evol.">
        <title>Genome-scale phylogeny and comparative genomics of the fungal order Sordariales.</title>
        <authorList>
            <person name="Hensen N."/>
            <person name="Bonometti L."/>
            <person name="Westerberg I."/>
            <person name="Brannstrom I.O."/>
            <person name="Guillou S."/>
            <person name="Cros-Aarteil S."/>
            <person name="Calhoun S."/>
            <person name="Haridas S."/>
            <person name="Kuo A."/>
            <person name="Mondo S."/>
            <person name="Pangilinan J."/>
            <person name="Riley R."/>
            <person name="LaButti K."/>
            <person name="Andreopoulos B."/>
            <person name="Lipzen A."/>
            <person name="Chen C."/>
            <person name="Yan M."/>
            <person name="Daum C."/>
            <person name="Ng V."/>
            <person name="Clum A."/>
            <person name="Steindorff A."/>
            <person name="Ohm R.A."/>
            <person name="Martin F."/>
            <person name="Silar P."/>
            <person name="Natvig D.O."/>
            <person name="Lalanne C."/>
            <person name="Gautier V."/>
            <person name="Ament-Velasquez S.L."/>
            <person name="Kruys A."/>
            <person name="Hutchinson M.I."/>
            <person name="Powell A.J."/>
            <person name="Barry K."/>
            <person name="Miller A.N."/>
            <person name="Grigoriev I.V."/>
            <person name="Debuchy R."/>
            <person name="Gladieux P."/>
            <person name="Hiltunen Thoren M."/>
            <person name="Johannesson H."/>
        </authorList>
    </citation>
    <scope>NUCLEOTIDE SEQUENCE</scope>
    <source>
        <strain evidence="1">CBS 168.71</strain>
    </source>
</reference>
<dbReference type="GeneID" id="87845310"/>
<sequence length="257" mass="27294">MGHSHSQPSAALHLPPSLTHTGLPPRIAAAYEKSWTKITILLSDATTPNAPTGYAITLDQGWYGSMTMRAGPRTEDPALAEVQPAGRMRQDFAVGLPALGPDAPQRAEVLRYVVGWKREMYWFAMEVGNGNGARQVERFEWRRSRGGEVKGVEGGSGWGWKLVRMGAGEAGAAAAEGHGHAEEGVDGLTSDGKEVVAVWANPGTLSLTKLGQFEFRGSGATGELGLLWSIMAVMSCMCIWQKTMQSAITTGVVAGAA</sequence>
<dbReference type="EMBL" id="JAUEPN010000011">
    <property type="protein sequence ID" value="KAK3291046.1"/>
    <property type="molecule type" value="Genomic_DNA"/>
</dbReference>
<accession>A0AAE0LMN9</accession>
<gene>
    <name evidence="1" type="ORF">B0H64DRAFT_51091</name>
</gene>
<dbReference type="RefSeq" id="XP_062654560.1">
    <property type="nucleotide sequence ID" value="XM_062808362.1"/>
</dbReference>
<dbReference type="AlphaFoldDB" id="A0AAE0LMN9"/>
<keyword evidence="2" id="KW-1185">Reference proteome</keyword>
<organism evidence="1 2">
    <name type="scientific">Chaetomium fimeti</name>
    <dbReference type="NCBI Taxonomy" id="1854472"/>
    <lineage>
        <taxon>Eukaryota</taxon>
        <taxon>Fungi</taxon>
        <taxon>Dikarya</taxon>
        <taxon>Ascomycota</taxon>
        <taxon>Pezizomycotina</taxon>
        <taxon>Sordariomycetes</taxon>
        <taxon>Sordariomycetidae</taxon>
        <taxon>Sordariales</taxon>
        <taxon>Chaetomiaceae</taxon>
        <taxon>Chaetomium</taxon>
    </lineage>
</organism>
<dbReference type="Proteomes" id="UP001278766">
    <property type="component" value="Unassembled WGS sequence"/>
</dbReference>
<proteinExistence type="predicted"/>
<reference evidence="1" key="2">
    <citation type="submission" date="2023-06" db="EMBL/GenBank/DDBJ databases">
        <authorList>
            <consortium name="Lawrence Berkeley National Laboratory"/>
            <person name="Haridas S."/>
            <person name="Hensen N."/>
            <person name="Bonometti L."/>
            <person name="Westerberg I."/>
            <person name="Brannstrom I.O."/>
            <person name="Guillou S."/>
            <person name="Cros-Aarteil S."/>
            <person name="Calhoun S."/>
            <person name="Kuo A."/>
            <person name="Mondo S."/>
            <person name="Pangilinan J."/>
            <person name="Riley R."/>
            <person name="Labutti K."/>
            <person name="Andreopoulos B."/>
            <person name="Lipzen A."/>
            <person name="Chen C."/>
            <person name="Yanf M."/>
            <person name="Daum C."/>
            <person name="Ng V."/>
            <person name="Clum A."/>
            <person name="Steindorff A."/>
            <person name="Ohm R."/>
            <person name="Martin F."/>
            <person name="Silar P."/>
            <person name="Natvig D."/>
            <person name="Lalanne C."/>
            <person name="Gautier V."/>
            <person name="Ament-Velasquez S.L."/>
            <person name="Kruys A."/>
            <person name="Hutchinson M.I."/>
            <person name="Powell A.J."/>
            <person name="Barry K."/>
            <person name="Miller A.N."/>
            <person name="Grigoriev I.V."/>
            <person name="Debuchy R."/>
            <person name="Gladieux P."/>
            <person name="Thoren M.H."/>
            <person name="Johannesson H."/>
        </authorList>
    </citation>
    <scope>NUCLEOTIDE SEQUENCE</scope>
    <source>
        <strain evidence="1">CBS 168.71</strain>
    </source>
</reference>
<comment type="caution">
    <text evidence="1">The sequence shown here is derived from an EMBL/GenBank/DDBJ whole genome shotgun (WGS) entry which is preliminary data.</text>
</comment>